<name>A0A367RNH2_NOSPU</name>
<dbReference type="EMBL" id="LXQE01000125">
    <property type="protein sequence ID" value="RCJ38108.1"/>
    <property type="molecule type" value="Genomic_DNA"/>
</dbReference>
<evidence type="ECO:0000313" key="1">
    <source>
        <dbReference type="EMBL" id="RCJ38108.1"/>
    </source>
</evidence>
<sequence length="97" mass="10747">MKDKLLTAVLFAFAITGASWTLLEPLRQPKLVSVSAAVQGQPSFKYKQYGYIWTAIADCNNPGWTIRTGENDYQYQGANDAARVAIVNQVCTNEDDD</sequence>
<dbReference type="Proteomes" id="UP000252085">
    <property type="component" value="Unassembled WGS sequence"/>
</dbReference>
<organism evidence="1 2">
    <name type="scientific">Nostoc punctiforme NIES-2108</name>
    <dbReference type="NCBI Taxonomy" id="1356359"/>
    <lineage>
        <taxon>Bacteria</taxon>
        <taxon>Bacillati</taxon>
        <taxon>Cyanobacteriota</taxon>
        <taxon>Cyanophyceae</taxon>
        <taxon>Nostocales</taxon>
        <taxon>Nostocaceae</taxon>
        <taxon>Nostoc</taxon>
    </lineage>
</organism>
<gene>
    <name evidence="1" type="ORF">A6769_10165</name>
</gene>
<dbReference type="AlphaFoldDB" id="A0A367RNH2"/>
<comment type="caution">
    <text evidence="1">The sequence shown here is derived from an EMBL/GenBank/DDBJ whole genome shotgun (WGS) entry which is preliminary data.</text>
</comment>
<reference evidence="1 2" key="1">
    <citation type="submission" date="2016-04" db="EMBL/GenBank/DDBJ databases">
        <authorList>
            <person name="Evans L.H."/>
            <person name="Alamgir A."/>
            <person name="Owens N."/>
            <person name="Weber N.D."/>
            <person name="Virtaneva K."/>
            <person name="Barbian K."/>
            <person name="Babar A."/>
            <person name="Rosenke K."/>
        </authorList>
    </citation>
    <scope>NUCLEOTIDE SEQUENCE [LARGE SCALE GENOMIC DNA]</scope>
    <source>
        <strain evidence="1">NIES-2108</strain>
    </source>
</reference>
<evidence type="ECO:0000313" key="2">
    <source>
        <dbReference type="Proteomes" id="UP000252085"/>
    </source>
</evidence>
<protein>
    <submittedName>
        <fullName evidence="1">Uncharacterized protein</fullName>
    </submittedName>
</protein>
<proteinExistence type="predicted"/>
<accession>A0A367RNH2</accession>